<comment type="caution">
    <text evidence="1">The sequence shown here is derived from an EMBL/GenBank/DDBJ whole genome shotgun (WGS) entry which is preliminary data.</text>
</comment>
<protein>
    <submittedName>
        <fullName evidence="1">Uncharacterized protein</fullName>
    </submittedName>
</protein>
<sequence length="271" mass="29876">RLLGLFPDSLDLRALLLSIYTEQVAGFYDPDSTALFVMEDQATELLRPVLVHELVHAVQDQNANLDSLTAKERGNDRQTAASAAIEGHATLVMLEYLAEMMQGQPMDFSELPNFADQIRPALEGMRGQYPALANAPRVIQESLLFPYLEGAGYLEALWTAVEGRPAPFGPYLPQSTEQILRPERLLGESPDHPTEVEIELLPPGSALFSNTLGELEVGLLLEEHLGPSAVELARGWDGDRYLLIQGDDGSHRLIWVSVWDDSAARDAFVEA</sequence>
<gene>
    <name evidence="1" type="ORF">S01H1_34685</name>
</gene>
<name>X0VYT3_9ZZZZ</name>
<dbReference type="EMBL" id="BARS01021616">
    <property type="protein sequence ID" value="GAG05641.1"/>
    <property type="molecule type" value="Genomic_DNA"/>
</dbReference>
<proteinExistence type="predicted"/>
<feature type="non-terminal residue" evidence="1">
    <location>
        <position position="271"/>
    </location>
</feature>
<evidence type="ECO:0000313" key="1">
    <source>
        <dbReference type="EMBL" id="GAG05641.1"/>
    </source>
</evidence>
<accession>X0VYT3</accession>
<reference evidence="1" key="1">
    <citation type="journal article" date="2014" name="Front. Microbiol.">
        <title>High frequency of phylogenetically diverse reductive dehalogenase-homologous genes in deep subseafloor sedimentary metagenomes.</title>
        <authorList>
            <person name="Kawai M."/>
            <person name="Futagami T."/>
            <person name="Toyoda A."/>
            <person name="Takaki Y."/>
            <person name="Nishi S."/>
            <person name="Hori S."/>
            <person name="Arai W."/>
            <person name="Tsubouchi T."/>
            <person name="Morono Y."/>
            <person name="Uchiyama I."/>
            <person name="Ito T."/>
            <person name="Fujiyama A."/>
            <person name="Inagaki F."/>
            <person name="Takami H."/>
        </authorList>
    </citation>
    <scope>NUCLEOTIDE SEQUENCE</scope>
    <source>
        <strain evidence="1">Expedition CK06-06</strain>
    </source>
</reference>
<organism evidence="1">
    <name type="scientific">marine sediment metagenome</name>
    <dbReference type="NCBI Taxonomy" id="412755"/>
    <lineage>
        <taxon>unclassified sequences</taxon>
        <taxon>metagenomes</taxon>
        <taxon>ecological metagenomes</taxon>
    </lineage>
</organism>
<dbReference type="AlphaFoldDB" id="X0VYT3"/>
<feature type="non-terminal residue" evidence="1">
    <location>
        <position position="1"/>
    </location>
</feature>